<dbReference type="SUPFAM" id="SSF53335">
    <property type="entry name" value="S-adenosyl-L-methionine-dependent methyltransferases"/>
    <property type="match status" value="1"/>
</dbReference>
<evidence type="ECO:0000256" key="4">
    <source>
        <dbReference type="ARBA" id="ARBA00012140"/>
    </source>
</evidence>
<keyword evidence="10 14" id="KW-0694">RNA-binding</keyword>
<dbReference type="Gene3D" id="3.40.50.150">
    <property type="entry name" value="Vaccinia Virus protein VP39"/>
    <property type="match status" value="1"/>
</dbReference>
<keyword evidence="9 14" id="KW-0949">S-adenosyl-L-methionine</keyword>
<evidence type="ECO:0000256" key="1">
    <source>
        <dbReference type="ARBA" id="ARBA00002724"/>
    </source>
</evidence>
<dbReference type="GO" id="GO:0006355">
    <property type="term" value="P:regulation of DNA-templated transcription"/>
    <property type="evidence" value="ECO:0007669"/>
    <property type="project" value="InterPro"/>
</dbReference>
<evidence type="ECO:0000259" key="15">
    <source>
        <dbReference type="PROSITE" id="PS51686"/>
    </source>
</evidence>
<evidence type="ECO:0000256" key="7">
    <source>
        <dbReference type="ARBA" id="ARBA00022603"/>
    </source>
</evidence>
<comment type="catalytic activity">
    <reaction evidence="13">
        <text>cytidine(967) in 16S rRNA + S-adenosyl-L-methionine = 5-methylcytidine(967) in 16S rRNA + S-adenosyl-L-homocysteine + H(+)</text>
        <dbReference type="Rhea" id="RHEA:42748"/>
        <dbReference type="Rhea" id="RHEA-COMP:10219"/>
        <dbReference type="Rhea" id="RHEA-COMP:10220"/>
        <dbReference type="ChEBI" id="CHEBI:15378"/>
        <dbReference type="ChEBI" id="CHEBI:57856"/>
        <dbReference type="ChEBI" id="CHEBI:59789"/>
        <dbReference type="ChEBI" id="CHEBI:74483"/>
        <dbReference type="ChEBI" id="CHEBI:82748"/>
        <dbReference type="EC" id="2.1.1.176"/>
    </reaction>
</comment>
<keyword evidence="5" id="KW-0963">Cytoplasm</keyword>
<evidence type="ECO:0000256" key="3">
    <source>
        <dbReference type="ARBA" id="ARBA00007494"/>
    </source>
</evidence>
<comment type="caution">
    <text evidence="14">Lacks conserved residue(s) required for the propagation of feature annotation.</text>
</comment>
<dbReference type="GO" id="GO:0008649">
    <property type="term" value="F:rRNA methyltransferase activity"/>
    <property type="evidence" value="ECO:0007669"/>
    <property type="project" value="InterPro"/>
</dbReference>
<dbReference type="InterPro" id="IPR049560">
    <property type="entry name" value="MeTrfase_RsmB-F_NOP2_cat"/>
</dbReference>
<evidence type="ECO:0000256" key="8">
    <source>
        <dbReference type="ARBA" id="ARBA00022679"/>
    </source>
</evidence>
<keyword evidence="17" id="KW-1185">Reference proteome</keyword>
<proteinExistence type="inferred from homology"/>
<dbReference type="InterPro" id="IPR054728">
    <property type="entry name" value="RsmB-like_ferredoxin"/>
</dbReference>
<evidence type="ECO:0000256" key="13">
    <source>
        <dbReference type="ARBA" id="ARBA00047283"/>
    </source>
</evidence>
<feature type="domain" description="SAM-dependent MTase RsmB/NOP-type" evidence="15">
    <location>
        <begin position="175"/>
        <end position="455"/>
    </location>
</feature>
<keyword evidence="6" id="KW-0698">rRNA processing</keyword>
<evidence type="ECO:0000256" key="2">
    <source>
        <dbReference type="ARBA" id="ARBA00004496"/>
    </source>
</evidence>
<evidence type="ECO:0000256" key="10">
    <source>
        <dbReference type="ARBA" id="ARBA00022884"/>
    </source>
</evidence>
<feature type="binding site" evidence="14">
    <location>
        <position position="317"/>
    </location>
    <ligand>
        <name>S-adenosyl-L-methionine</name>
        <dbReference type="ChEBI" id="CHEBI:59789"/>
    </ligand>
</feature>
<dbReference type="NCBIfam" id="NF011494">
    <property type="entry name" value="PRK14902.1"/>
    <property type="match status" value="1"/>
</dbReference>
<dbReference type="InterPro" id="IPR004573">
    <property type="entry name" value="rRNA_ssu_MeTfrase_B"/>
</dbReference>
<dbReference type="Gene3D" id="1.10.940.10">
    <property type="entry name" value="NusB-like"/>
    <property type="match status" value="1"/>
</dbReference>
<evidence type="ECO:0000256" key="12">
    <source>
        <dbReference type="ARBA" id="ARBA00031088"/>
    </source>
</evidence>
<keyword evidence="7 14" id="KW-0489">Methyltransferase</keyword>
<dbReference type="Pfam" id="PF01029">
    <property type="entry name" value="NusB"/>
    <property type="match status" value="1"/>
</dbReference>
<dbReference type="InterPro" id="IPR006027">
    <property type="entry name" value="NusB_RsmB_TIM44"/>
</dbReference>
<feature type="binding site" evidence="14">
    <location>
        <position position="290"/>
    </location>
    <ligand>
        <name>S-adenosyl-L-methionine</name>
        <dbReference type="ChEBI" id="CHEBI:59789"/>
    </ligand>
</feature>
<dbReference type="AlphaFoldDB" id="A0A1W1HJ57"/>
<dbReference type="InterPro" id="IPR035926">
    <property type="entry name" value="NusB-like_sf"/>
</dbReference>
<sequence>MDTSCDPRQTAIAVLIENSRTRRPLDAVIEQFSSLMDTLSRRDRSLANALIYGTLRWQNYLDWLIQPFSDRDITTLKPDIIYIMRMAMFQVVFMDRIPVSAAVNTAVDAAKRQSHKGTAGFVNAVLRKATEQYNTVALPDQEKKPELYLSISASMPITLVRKWISRFGFDKTDLLCRTINEIPPITIRTNTLKINREELIYNFSNDVEHIAPTSFSSVGISFTRPAKAIHETDSFKSGFFQVQDEAAQLVTEILSPQPGERILDACAGLGGKTGHTAQLMQNRGTVIAADTDAAKLERLAQEMDRLGITIVKTCNIDLLKALPADFQGELFDRVLVDAPCSGLGVLRKNPDSKWKLTKKDMARLAIRQQKMLLSAANLVKPSGLLLYAVCSCEVRENEDVVEWFLDQRRDFRVKNHFPTLDAALKNKSVSDRGFFRTYPDNLDMDGFFAVLFENFS</sequence>
<comment type="similarity">
    <text evidence="3 14">Belongs to the class I-like SAM-binding methyltransferase superfamily. RsmB/NOP family.</text>
</comment>
<dbReference type="Gene3D" id="3.30.70.1170">
    <property type="entry name" value="Sun protein, domain 3"/>
    <property type="match status" value="1"/>
</dbReference>
<feature type="active site" description="Nucleophile" evidence="14">
    <location>
        <position position="390"/>
    </location>
</feature>
<dbReference type="NCBIfam" id="TIGR00563">
    <property type="entry name" value="rsmB"/>
    <property type="match status" value="1"/>
</dbReference>
<evidence type="ECO:0000256" key="11">
    <source>
        <dbReference type="ARBA" id="ARBA00030399"/>
    </source>
</evidence>
<dbReference type="InterPro" id="IPR023267">
    <property type="entry name" value="RCMT"/>
</dbReference>
<dbReference type="GO" id="GO:0005737">
    <property type="term" value="C:cytoplasm"/>
    <property type="evidence" value="ECO:0007669"/>
    <property type="project" value="UniProtKB-SubCell"/>
</dbReference>
<dbReference type="STRING" id="1246637.MTBBW1_750004"/>
<dbReference type="GO" id="GO:0003723">
    <property type="term" value="F:RNA binding"/>
    <property type="evidence" value="ECO:0007669"/>
    <property type="project" value="UniProtKB-UniRule"/>
</dbReference>
<dbReference type="PROSITE" id="PS01153">
    <property type="entry name" value="NOL1_NOP2_SUN"/>
    <property type="match status" value="1"/>
</dbReference>
<evidence type="ECO:0000313" key="16">
    <source>
        <dbReference type="EMBL" id="SLM32483.1"/>
    </source>
</evidence>
<dbReference type="RefSeq" id="WP_186441174.1">
    <property type="nucleotide sequence ID" value="NZ_LT828543.1"/>
</dbReference>
<dbReference type="Pfam" id="PF22458">
    <property type="entry name" value="RsmF-B_ferredox"/>
    <property type="match status" value="1"/>
</dbReference>
<dbReference type="Pfam" id="PF01189">
    <property type="entry name" value="Methyltr_RsmB-F"/>
    <property type="match status" value="1"/>
</dbReference>
<protein>
    <recommendedName>
        <fullName evidence="4">16S rRNA (cytosine(967)-C(5))-methyltransferase</fullName>
        <ecNumber evidence="4">2.1.1.176</ecNumber>
    </recommendedName>
    <alternativeName>
        <fullName evidence="11">16S rRNA m5C967 methyltransferase</fullName>
    </alternativeName>
    <alternativeName>
        <fullName evidence="12">rRNA (cytosine-C(5)-)-methyltransferase RsmB</fullName>
    </alternativeName>
</protein>
<dbReference type="SUPFAM" id="SSF48013">
    <property type="entry name" value="NusB-like"/>
    <property type="match status" value="1"/>
</dbReference>
<evidence type="ECO:0000256" key="5">
    <source>
        <dbReference type="ARBA" id="ARBA00022490"/>
    </source>
</evidence>
<dbReference type="InterPro" id="IPR001678">
    <property type="entry name" value="MeTrfase_RsmB-F_NOP2_dom"/>
</dbReference>
<comment type="subcellular location">
    <subcellularLocation>
        <location evidence="2">Cytoplasm</location>
    </subcellularLocation>
</comment>
<name>A0A1W1HJ57_9BACT</name>
<dbReference type="InterPro" id="IPR018314">
    <property type="entry name" value="RsmB/NOL1/NOP2-like_CS"/>
</dbReference>
<keyword evidence="8 14" id="KW-0808">Transferase</keyword>
<accession>A0A1W1HJ57</accession>
<dbReference type="PRINTS" id="PR02008">
    <property type="entry name" value="RCMTFAMILY"/>
</dbReference>
<dbReference type="InterPro" id="IPR029063">
    <property type="entry name" value="SAM-dependent_MTases_sf"/>
</dbReference>
<dbReference type="PROSITE" id="PS51686">
    <property type="entry name" value="SAM_MT_RSMB_NOP"/>
    <property type="match status" value="1"/>
</dbReference>
<dbReference type="EMBL" id="FWEV01000320">
    <property type="protein sequence ID" value="SLM32483.1"/>
    <property type="molecule type" value="Genomic_DNA"/>
</dbReference>
<dbReference type="EC" id="2.1.1.176" evidence="4"/>
<dbReference type="Proteomes" id="UP000191931">
    <property type="component" value="Unassembled WGS sequence"/>
</dbReference>
<evidence type="ECO:0000313" key="17">
    <source>
        <dbReference type="Proteomes" id="UP000191931"/>
    </source>
</evidence>
<dbReference type="CDD" id="cd02440">
    <property type="entry name" value="AdoMet_MTases"/>
    <property type="match status" value="1"/>
</dbReference>
<reference evidence="16 17" key="1">
    <citation type="submission" date="2017-03" db="EMBL/GenBank/DDBJ databases">
        <authorList>
            <person name="Afonso C.L."/>
            <person name="Miller P.J."/>
            <person name="Scott M.A."/>
            <person name="Spackman E."/>
            <person name="Goraichik I."/>
            <person name="Dimitrov K.M."/>
            <person name="Suarez D.L."/>
            <person name="Swayne D.E."/>
        </authorList>
    </citation>
    <scope>NUCLEOTIDE SEQUENCE [LARGE SCALE GENOMIC DNA]</scope>
    <source>
        <strain evidence="16">PRJEB14757</strain>
    </source>
</reference>
<dbReference type="PANTHER" id="PTHR22807:SF53">
    <property type="entry name" value="RIBOSOMAL RNA SMALL SUBUNIT METHYLTRANSFERASE B-RELATED"/>
    <property type="match status" value="1"/>
</dbReference>
<evidence type="ECO:0000256" key="6">
    <source>
        <dbReference type="ARBA" id="ARBA00022552"/>
    </source>
</evidence>
<dbReference type="PANTHER" id="PTHR22807">
    <property type="entry name" value="NOP2 YEAST -RELATED NOL1/NOP2/FMU SUN DOMAIN-CONTAINING"/>
    <property type="match status" value="1"/>
</dbReference>
<organism evidence="16 17">
    <name type="scientific">Desulfamplus magnetovallimortis</name>
    <dbReference type="NCBI Taxonomy" id="1246637"/>
    <lineage>
        <taxon>Bacteria</taxon>
        <taxon>Pseudomonadati</taxon>
        <taxon>Thermodesulfobacteriota</taxon>
        <taxon>Desulfobacteria</taxon>
        <taxon>Desulfobacterales</taxon>
        <taxon>Desulfobacteraceae</taxon>
        <taxon>Desulfamplus</taxon>
    </lineage>
</organism>
<evidence type="ECO:0000256" key="9">
    <source>
        <dbReference type="ARBA" id="ARBA00022691"/>
    </source>
</evidence>
<feature type="binding site" evidence="14">
    <location>
        <position position="337"/>
    </location>
    <ligand>
        <name>S-adenosyl-L-methionine</name>
        <dbReference type="ChEBI" id="CHEBI:59789"/>
    </ligand>
</feature>
<gene>
    <name evidence="16" type="primary">rsmB</name>
    <name evidence="16" type="ORF">MTBBW1_750004</name>
</gene>
<evidence type="ECO:0000256" key="14">
    <source>
        <dbReference type="PROSITE-ProRule" id="PRU01023"/>
    </source>
</evidence>
<comment type="function">
    <text evidence="1">Specifically methylates the cytosine at position 967 (m5C967) of 16S rRNA.</text>
</comment>